<evidence type="ECO:0000256" key="1">
    <source>
        <dbReference type="SAM" id="SignalP"/>
    </source>
</evidence>
<gene>
    <name evidence="3" type="ORF">CA54_42370</name>
</gene>
<dbReference type="OrthoDB" id="248448at2"/>
<protein>
    <recommendedName>
        <fullName evidence="2">3-keto-alpha-glucoside-1,2-lyase/3-keto-2-hydroxy-glucal hydratase domain-containing protein</fullName>
    </recommendedName>
</protein>
<dbReference type="AlphaFoldDB" id="A0A5C6BB96"/>
<feature type="chain" id="PRO_5022760718" description="3-keto-alpha-glucoside-1,2-lyase/3-keto-2-hydroxy-glucal hydratase domain-containing protein" evidence="1">
    <location>
        <begin position="25"/>
        <end position="245"/>
    </location>
</feature>
<dbReference type="Pfam" id="PF06439">
    <property type="entry name" value="3keto-disac_hyd"/>
    <property type="match status" value="1"/>
</dbReference>
<dbReference type="InterPro" id="IPR010496">
    <property type="entry name" value="AL/BT2_dom"/>
</dbReference>
<organism evidence="3 4">
    <name type="scientific">Symmachiella macrocystis</name>
    <dbReference type="NCBI Taxonomy" id="2527985"/>
    <lineage>
        <taxon>Bacteria</taxon>
        <taxon>Pseudomonadati</taxon>
        <taxon>Planctomycetota</taxon>
        <taxon>Planctomycetia</taxon>
        <taxon>Planctomycetales</taxon>
        <taxon>Planctomycetaceae</taxon>
        <taxon>Symmachiella</taxon>
    </lineage>
</organism>
<dbReference type="Gene3D" id="2.60.120.560">
    <property type="entry name" value="Exo-inulinase, domain 1"/>
    <property type="match status" value="1"/>
</dbReference>
<evidence type="ECO:0000313" key="4">
    <source>
        <dbReference type="Proteomes" id="UP000320735"/>
    </source>
</evidence>
<evidence type="ECO:0000259" key="2">
    <source>
        <dbReference type="Pfam" id="PF06439"/>
    </source>
</evidence>
<comment type="caution">
    <text evidence="3">The sequence shown here is derived from an EMBL/GenBank/DDBJ whole genome shotgun (WGS) entry which is preliminary data.</text>
</comment>
<feature type="domain" description="3-keto-alpha-glucoside-1,2-lyase/3-keto-2-hydroxy-glucal hydratase" evidence="2">
    <location>
        <begin position="49"/>
        <end position="242"/>
    </location>
</feature>
<reference evidence="3 4" key="1">
    <citation type="submission" date="2019-02" db="EMBL/GenBank/DDBJ databases">
        <title>Deep-cultivation of Planctomycetes and their phenomic and genomic characterization uncovers novel biology.</title>
        <authorList>
            <person name="Wiegand S."/>
            <person name="Jogler M."/>
            <person name="Boedeker C."/>
            <person name="Pinto D."/>
            <person name="Vollmers J."/>
            <person name="Rivas-Marin E."/>
            <person name="Kohn T."/>
            <person name="Peeters S.H."/>
            <person name="Heuer A."/>
            <person name="Rast P."/>
            <person name="Oberbeckmann S."/>
            <person name="Bunk B."/>
            <person name="Jeske O."/>
            <person name="Meyerdierks A."/>
            <person name="Storesund J.E."/>
            <person name="Kallscheuer N."/>
            <person name="Luecker S."/>
            <person name="Lage O.M."/>
            <person name="Pohl T."/>
            <person name="Merkel B.J."/>
            <person name="Hornburger P."/>
            <person name="Mueller R.-W."/>
            <person name="Bruemmer F."/>
            <person name="Labrenz M."/>
            <person name="Spormann A.M."/>
            <person name="Op Den Camp H."/>
            <person name="Overmann J."/>
            <person name="Amann R."/>
            <person name="Jetten M.S.M."/>
            <person name="Mascher T."/>
            <person name="Medema M.H."/>
            <person name="Devos D.P."/>
            <person name="Kaster A.-K."/>
            <person name="Ovreas L."/>
            <person name="Rohde M."/>
            <person name="Galperin M.Y."/>
            <person name="Jogler C."/>
        </authorList>
    </citation>
    <scope>NUCLEOTIDE SEQUENCE [LARGE SCALE GENOMIC DNA]</scope>
    <source>
        <strain evidence="3 4">CA54</strain>
    </source>
</reference>
<dbReference type="RefSeq" id="WP_146372760.1">
    <property type="nucleotide sequence ID" value="NZ_SJPP01000002.1"/>
</dbReference>
<sequence length="245" mass="27207" precursor="true">MKTHFGSILLIAGILVSATLFCRADEDKTQSTVTAAKINGTGPGWKSLTLEDFTNVNCDKDTWSFQDGTFHCTGKPVGVIRSNKTYTNMELVVQWRHLKSAGNSGVFIWTPPASLEGLKPGKLPHGIENQVLDHGYAENFEKKNGKKSDWFTTHGDVFPVGNSKMKPFPPFAPNGRRSFPSKNLSKGVGEWNHYYIRAVNGEVRLWVNGEEVSGGTECDPRTGYLCLESEGSPIEFRDLRIRELP</sequence>
<keyword evidence="4" id="KW-1185">Reference proteome</keyword>
<evidence type="ECO:0000313" key="3">
    <source>
        <dbReference type="EMBL" id="TWU08997.1"/>
    </source>
</evidence>
<keyword evidence="1" id="KW-0732">Signal</keyword>
<dbReference type="Proteomes" id="UP000320735">
    <property type="component" value="Unassembled WGS sequence"/>
</dbReference>
<feature type="signal peptide" evidence="1">
    <location>
        <begin position="1"/>
        <end position="24"/>
    </location>
</feature>
<accession>A0A5C6BB96</accession>
<dbReference type="EMBL" id="SJPP01000002">
    <property type="protein sequence ID" value="TWU08997.1"/>
    <property type="molecule type" value="Genomic_DNA"/>
</dbReference>
<proteinExistence type="predicted"/>
<dbReference type="GO" id="GO:0016787">
    <property type="term" value="F:hydrolase activity"/>
    <property type="evidence" value="ECO:0007669"/>
    <property type="project" value="InterPro"/>
</dbReference>
<name>A0A5C6BB96_9PLAN</name>